<sequence>MTGEGRRGGPLPADIRLAPDAAPVLLPPRHGSLPKAIQRAWVRVRRALAHAVVRQPGRFRLVQKHQQLPGPSCGLPGPRGLMTRQRSTSNDRAESQDARKQTRDP</sequence>
<feature type="region of interest" description="Disordered" evidence="1">
    <location>
        <begin position="63"/>
        <end position="105"/>
    </location>
</feature>
<evidence type="ECO:0000313" key="2">
    <source>
        <dbReference type="EMBL" id="JAC60443.1"/>
    </source>
</evidence>
<proteinExistence type="predicted"/>
<accession>A0A061QL20</accession>
<organism evidence="2">
    <name type="scientific">Tetraselmis sp. GSL018</name>
    <dbReference type="NCBI Taxonomy" id="582737"/>
    <lineage>
        <taxon>Eukaryota</taxon>
        <taxon>Viridiplantae</taxon>
        <taxon>Chlorophyta</taxon>
        <taxon>core chlorophytes</taxon>
        <taxon>Chlorodendrophyceae</taxon>
        <taxon>Chlorodendrales</taxon>
        <taxon>Chlorodendraceae</taxon>
        <taxon>Tetraselmis</taxon>
    </lineage>
</organism>
<feature type="compositionally biased region" description="Basic and acidic residues" evidence="1">
    <location>
        <begin position="89"/>
        <end position="105"/>
    </location>
</feature>
<name>A0A061QL20_9CHLO</name>
<evidence type="ECO:0000256" key="1">
    <source>
        <dbReference type="SAM" id="MobiDB-lite"/>
    </source>
</evidence>
<gene>
    <name evidence="2" type="ORF">TSPGSL018_28969</name>
</gene>
<dbReference type="EMBL" id="GBEZ01026798">
    <property type="protein sequence ID" value="JAC60443.1"/>
    <property type="molecule type" value="Transcribed_RNA"/>
</dbReference>
<protein>
    <submittedName>
        <fullName evidence="2">Uncharacterized protein</fullName>
    </submittedName>
</protein>
<reference evidence="2" key="1">
    <citation type="submission" date="2014-05" db="EMBL/GenBank/DDBJ databases">
        <title>The transcriptome of the halophilic microalga Tetraselmis sp. GSL018 isolated from the Great Salt Lake, Utah.</title>
        <authorList>
            <person name="Jinkerson R.E."/>
            <person name="D'Adamo S."/>
            <person name="Posewitz M.C."/>
        </authorList>
    </citation>
    <scope>NUCLEOTIDE SEQUENCE</scope>
    <source>
        <strain evidence="2">GSL018</strain>
    </source>
</reference>
<dbReference type="AlphaFoldDB" id="A0A061QL20"/>
<feature type="non-terminal residue" evidence="2">
    <location>
        <position position="105"/>
    </location>
</feature>